<dbReference type="PANTHER" id="PTHR39639:SF1">
    <property type="entry name" value="DUF262 DOMAIN-CONTAINING PROTEIN"/>
    <property type="match status" value="1"/>
</dbReference>
<dbReference type="AlphaFoldDB" id="A0A6C0HZM3"/>
<organism evidence="3">
    <name type="scientific">viral metagenome</name>
    <dbReference type="NCBI Taxonomy" id="1070528"/>
    <lineage>
        <taxon>unclassified sequences</taxon>
        <taxon>metagenomes</taxon>
        <taxon>organismal metagenomes</taxon>
    </lineage>
</organism>
<dbReference type="InterPro" id="IPR004919">
    <property type="entry name" value="GmrSD_N"/>
</dbReference>
<protein>
    <recommendedName>
        <fullName evidence="2">GmrSD restriction endonucleases N-terminal domain-containing protein</fullName>
    </recommendedName>
</protein>
<dbReference type="EMBL" id="MN740043">
    <property type="protein sequence ID" value="QHT85607.1"/>
    <property type="molecule type" value="Genomic_DNA"/>
</dbReference>
<dbReference type="Pfam" id="PF03235">
    <property type="entry name" value="GmrSD_N"/>
    <property type="match status" value="1"/>
</dbReference>
<feature type="region of interest" description="Disordered" evidence="1">
    <location>
        <begin position="354"/>
        <end position="379"/>
    </location>
</feature>
<sequence length="379" mass="44353">MQQQVTRTSTSHDIKYLIGTSQENTFLNFEPNRDINSSNARIRIPEHQRYYCWDVSKQEPLIDTIMIGYPMPLMVLTQHTVPTGSRLLHVQDGQQRLITLQNYLLDKFTWNNKKYSELDMEEKLVFLGYKINCEIIEDPTPDQVAEIFERLNCGKPLTDNDKFWNRRNSPVIDFIMNQLIAHETLREGFKKYIGHIGSGKKRSQLSDIVGAVVAILTDSIYNIRTSFERIGPHLHMVLTDENRQLVIDVFREYFAIIEDAMSKKSIVKPRKLYGKLSNMLGIYLCWKLSFTNCKSEIERWTWYAWNIQILTWRYKYFAPLSPGARRNIDANALKERTDFIMNPNPIYFQNIENNEESENESDSENDSNSCDDDDSSNTN</sequence>
<evidence type="ECO:0000259" key="2">
    <source>
        <dbReference type="Pfam" id="PF03235"/>
    </source>
</evidence>
<name>A0A6C0HZM3_9ZZZZ</name>
<feature type="domain" description="GmrSD restriction endonucleases N-terminal" evidence="2">
    <location>
        <begin position="37"/>
        <end position="164"/>
    </location>
</feature>
<evidence type="ECO:0000256" key="1">
    <source>
        <dbReference type="SAM" id="MobiDB-lite"/>
    </source>
</evidence>
<reference evidence="3" key="1">
    <citation type="journal article" date="2020" name="Nature">
        <title>Giant virus diversity and host interactions through global metagenomics.</title>
        <authorList>
            <person name="Schulz F."/>
            <person name="Roux S."/>
            <person name="Paez-Espino D."/>
            <person name="Jungbluth S."/>
            <person name="Walsh D.A."/>
            <person name="Denef V.J."/>
            <person name="McMahon K.D."/>
            <person name="Konstantinidis K.T."/>
            <person name="Eloe-Fadrosh E.A."/>
            <person name="Kyrpides N.C."/>
            <person name="Woyke T."/>
        </authorList>
    </citation>
    <scope>NUCLEOTIDE SEQUENCE</scope>
    <source>
        <strain evidence="3">GVMAG-M-3300023184-182</strain>
    </source>
</reference>
<dbReference type="PANTHER" id="PTHR39639">
    <property type="entry name" value="CHROMOSOME 16, WHOLE GENOME SHOTGUN SEQUENCE"/>
    <property type="match status" value="1"/>
</dbReference>
<proteinExistence type="predicted"/>
<accession>A0A6C0HZM3</accession>
<evidence type="ECO:0000313" key="3">
    <source>
        <dbReference type="EMBL" id="QHT85607.1"/>
    </source>
</evidence>